<dbReference type="Proteomes" id="UP000287394">
    <property type="component" value="Chromosome"/>
</dbReference>
<evidence type="ECO:0000256" key="1">
    <source>
        <dbReference type="SAM" id="MobiDB-lite"/>
    </source>
</evidence>
<gene>
    <name evidence="2" type="ORF">CCAX7_24830</name>
</gene>
<feature type="compositionally biased region" description="Low complexity" evidence="1">
    <location>
        <begin position="52"/>
        <end position="70"/>
    </location>
</feature>
<dbReference type="AlphaFoldDB" id="A0A402CVH1"/>
<feature type="compositionally biased region" description="Low complexity" evidence="1">
    <location>
        <begin position="29"/>
        <end position="38"/>
    </location>
</feature>
<reference evidence="2 3" key="1">
    <citation type="journal article" date="2019" name="Int. J. Syst. Evol. Microbiol.">
        <title>Capsulimonas corticalis gen. nov., sp. nov., an aerobic capsulated bacterium, of a novel bacterial order, Capsulimonadales ord. nov., of the class Armatimonadia of the phylum Armatimonadetes.</title>
        <authorList>
            <person name="Li J."/>
            <person name="Kudo C."/>
            <person name="Tonouchi A."/>
        </authorList>
    </citation>
    <scope>NUCLEOTIDE SEQUENCE [LARGE SCALE GENOMIC DNA]</scope>
    <source>
        <strain evidence="2 3">AX-7</strain>
    </source>
</reference>
<evidence type="ECO:0000313" key="3">
    <source>
        <dbReference type="Proteomes" id="UP000287394"/>
    </source>
</evidence>
<name>A0A402CVH1_9BACT</name>
<sequence length="70" mass="7017">MTRIRAISYAAAIVVLGVLPIAGCGGRTATGSAPAAATPQSEAQTQAAKWDAQAANLRAAQQAQQNGAPR</sequence>
<evidence type="ECO:0000313" key="2">
    <source>
        <dbReference type="EMBL" id="BDI30432.1"/>
    </source>
</evidence>
<keyword evidence="3" id="KW-1185">Reference proteome</keyword>
<proteinExistence type="predicted"/>
<feature type="region of interest" description="Disordered" evidence="1">
    <location>
        <begin position="27"/>
        <end position="70"/>
    </location>
</feature>
<dbReference type="EMBL" id="AP025739">
    <property type="protein sequence ID" value="BDI30432.1"/>
    <property type="molecule type" value="Genomic_DNA"/>
</dbReference>
<dbReference type="KEGG" id="ccot:CCAX7_24830"/>
<organism evidence="2 3">
    <name type="scientific">Capsulimonas corticalis</name>
    <dbReference type="NCBI Taxonomy" id="2219043"/>
    <lineage>
        <taxon>Bacteria</taxon>
        <taxon>Bacillati</taxon>
        <taxon>Armatimonadota</taxon>
        <taxon>Armatimonadia</taxon>
        <taxon>Capsulimonadales</taxon>
        <taxon>Capsulimonadaceae</taxon>
        <taxon>Capsulimonas</taxon>
    </lineage>
</organism>
<accession>A0A402CVH1</accession>
<protein>
    <submittedName>
        <fullName evidence="2">Uncharacterized protein</fullName>
    </submittedName>
</protein>